<dbReference type="Proteomes" id="UP000737018">
    <property type="component" value="Unassembled WGS sequence"/>
</dbReference>
<name>A0A8J4VXT5_9ROSI</name>
<sequence>MNALHIRTTALRDPIDEYIEVVLALEVNVGLGCNNEDAKGLHYNKIYGIWLITHLNRSGKISARSMKSPPDLARSRLLRSDPQFIPDRPGNKQLFKDEGVYLLTLIKKWEMVSNIFNAENGEVNYESLTKHIAQIGKMSNFKLLADHERRPCST</sequence>
<evidence type="ECO:0000313" key="1">
    <source>
        <dbReference type="EMBL" id="KAF3976528.1"/>
    </source>
</evidence>
<dbReference type="EMBL" id="JRKL02000014">
    <property type="protein sequence ID" value="KAF3976528.1"/>
    <property type="molecule type" value="Genomic_DNA"/>
</dbReference>
<comment type="caution">
    <text evidence="1">The sequence shown here is derived from an EMBL/GenBank/DDBJ whole genome shotgun (WGS) entry which is preliminary data.</text>
</comment>
<keyword evidence="2" id="KW-1185">Reference proteome</keyword>
<proteinExistence type="predicted"/>
<organism evidence="1 2">
    <name type="scientific">Castanea mollissima</name>
    <name type="common">Chinese chestnut</name>
    <dbReference type="NCBI Taxonomy" id="60419"/>
    <lineage>
        <taxon>Eukaryota</taxon>
        <taxon>Viridiplantae</taxon>
        <taxon>Streptophyta</taxon>
        <taxon>Embryophyta</taxon>
        <taxon>Tracheophyta</taxon>
        <taxon>Spermatophyta</taxon>
        <taxon>Magnoliopsida</taxon>
        <taxon>eudicotyledons</taxon>
        <taxon>Gunneridae</taxon>
        <taxon>Pentapetalae</taxon>
        <taxon>rosids</taxon>
        <taxon>fabids</taxon>
        <taxon>Fagales</taxon>
        <taxon>Fagaceae</taxon>
        <taxon>Castanea</taxon>
    </lineage>
</organism>
<gene>
    <name evidence="1" type="ORF">CMV_000302</name>
</gene>
<accession>A0A8J4VXT5</accession>
<reference evidence="1" key="1">
    <citation type="submission" date="2020-03" db="EMBL/GenBank/DDBJ databases">
        <title>Castanea mollissima Vanexum genome sequencing.</title>
        <authorList>
            <person name="Staton M."/>
        </authorList>
    </citation>
    <scope>NUCLEOTIDE SEQUENCE</scope>
    <source>
        <tissue evidence="1">Leaf</tissue>
    </source>
</reference>
<dbReference type="AlphaFoldDB" id="A0A8J4VXT5"/>
<evidence type="ECO:0000313" key="2">
    <source>
        <dbReference type="Proteomes" id="UP000737018"/>
    </source>
</evidence>
<protein>
    <submittedName>
        <fullName evidence="1">Uncharacterized protein</fullName>
    </submittedName>
</protein>